<dbReference type="PATRIC" id="fig|1350482.3.peg.1775"/>
<protein>
    <submittedName>
        <fullName evidence="1">Uncharacterized protein</fullName>
    </submittedName>
</protein>
<sequence>MVCAVHQELTLAETLHLLGLMGRKLPSFITSVSGRGDVLDLVADPRQVKRLPGPLKLATRLAPTVRAALRVVEVRDGVATISVDASAGGLPAHKLLGLASSRIESVVAAKGLPAGSVRVLPDARIALDVDRLLQARVPGARVSDVSFKDGVVVLDGVAG</sequence>
<evidence type="ECO:0000313" key="2">
    <source>
        <dbReference type="Proteomes" id="UP000037387"/>
    </source>
</evidence>
<proteinExistence type="predicted"/>
<reference evidence="1 2" key="1">
    <citation type="journal article" date="2015" name="Sci. Rep.">
        <title>Functional and structural properties of a novel cellulosome-like multienzyme complex: efficient glycoside hydrolysis of water-insoluble 7-xylosyl-10-deacetylpaclitaxel.</title>
        <authorList>
            <person name="Dou T.Y."/>
            <person name="Luan H.W."/>
            <person name="Ge G.B."/>
            <person name="Dong M.M."/>
            <person name="Zou H.F."/>
            <person name="He Y.Q."/>
            <person name="Cui P."/>
            <person name="Wang J.Y."/>
            <person name="Hao D.C."/>
            <person name="Yang S.L."/>
            <person name="Yang L."/>
        </authorList>
    </citation>
    <scope>NUCLEOTIDE SEQUENCE [LARGE SCALE GENOMIC DNA]</scope>
    <source>
        <strain evidence="1 2">F16</strain>
    </source>
</reference>
<name>A0A0M0F9D5_CELCE</name>
<keyword evidence="2" id="KW-1185">Reference proteome</keyword>
<organism evidence="1 2">
    <name type="scientific">Cellulosimicrobium cellulans F16</name>
    <dbReference type="NCBI Taxonomy" id="1350482"/>
    <lineage>
        <taxon>Bacteria</taxon>
        <taxon>Bacillati</taxon>
        <taxon>Actinomycetota</taxon>
        <taxon>Actinomycetes</taxon>
        <taxon>Micrococcales</taxon>
        <taxon>Promicromonosporaceae</taxon>
        <taxon>Cellulosimicrobium</taxon>
    </lineage>
</organism>
<dbReference type="AlphaFoldDB" id="A0A0M0F9D5"/>
<dbReference type="Proteomes" id="UP000037387">
    <property type="component" value="Unassembled WGS sequence"/>
</dbReference>
<accession>A0A0M0F9D5</accession>
<comment type="caution">
    <text evidence="1">The sequence shown here is derived from an EMBL/GenBank/DDBJ whole genome shotgun (WGS) entry which is preliminary data.</text>
</comment>
<gene>
    <name evidence="1" type="ORF">M768_08860</name>
</gene>
<evidence type="ECO:0000313" key="1">
    <source>
        <dbReference type="EMBL" id="KON74204.1"/>
    </source>
</evidence>
<dbReference type="EMBL" id="ATNL01000007">
    <property type="protein sequence ID" value="KON74204.1"/>
    <property type="molecule type" value="Genomic_DNA"/>
</dbReference>